<accession>A0A285KL26</accession>
<name>A0A285KL26_9ACTN</name>
<dbReference type="EMBL" id="OBDY01000044">
    <property type="protein sequence ID" value="SNY72923.1"/>
    <property type="molecule type" value="Genomic_DNA"/>
</dbReference>
<feature type="region of interest" description="Disordered" evidence="1">
    <location>
        <begin position="418"/>
        <end position="452"/>
    </location>
</feature>
<sequence>MSAGTGIEWTEATWNPLLGCERVSAGCDSCYAIATATVRAGHPNPKVADAFAGLTERRDGRLDWTGRINLLPERLTEPWGWRKPRKVFVNSQADLFHDDVPAEFIAQVFATMAGTARHTYQLLTKRHARMRALLGSPQFAAQVNDVLDVWAYDLEPYGYPAWPLRNVWLGVSVEDQRWAELRVPALLDAPAAVRWLSCEPLLGPIDLTRLIARPGPQQPDLVFDVLGRRCGVPDVWQASMSSGIDWVVAGGESGAPGPADGSWLGAVAARPVRRRRRAVLLQAGRRPHRENRRPAARRPYPRRDARRGGDPVTAAAVTSAETSNIDAARAFFTSLREHLADGLVAQVRTARATLAGRHADTTTLAVFDRISTQLAAMAATCGAGVEHLDAYHGHLEQAVNTTGEAADTDFYRPAGPVAAGQQPGGAGRAANDEIPPPWPDEEIRPQWPGHKPSRRWEWKVSAHKPGDSKNVQYALPSADLDSEQALRDYVEDALQSYDWVELYHWYSGSELTFRRRPDGSVGVDRRQLNPTAGAPGHQPW</sequence>
<evidence type="ECO:0000313" key="2">
    <source>
        <dbReference type="EMBL" id="SNY72923.1"/>
    </source>
</evidence>
<gene>
    <name evidence="2" type="ORF">SAMN05421748_14460</name>
</gene>
<dbReference type="InterPro" id="IPR011101">
    <property type="entry name" value="DUF5131"/>
</dbReference>
<dbReference type="AlphaFoldDB" id="A0A285KL26"/>
<feature type="region of interest" description="Disordered" evidence="1">
    <location>
        <begin position="516"/>
        <end position="540"/>
    </location>
</feature>
<reference evidence="2 3" key="1">
    <citation type="submission" date="2017-09" db="EMBL/GenBank/DDBJ databases">
        <authorList>
            <person name="Ehlers B."/>
            <person name="Leendertz F.H."/>
        </authorList>
    </citation>
    <scope>NUCLEOTIDE SEQUENCE [LARGE SCALE GENOMIC DNA]</scope>
    <source>
        <strain evidence="2 3">CGMCC 4.6857</strain>
    </source>
</reference>
<dbReference type="Proteomes" id="UP000219612">
    <property type="component" value="Unassembled WGS sequence"/>
</dbReference>
<protein>
    <submittedName>
        <fullName evidence="2">Protein gp37</fullName>
    </submittedName>
</protein>
<evidence type="ECO:0000256" key="1">
    <source>
        <dbReference type="SAM" id="MobiDB-lite"/>
    </source>
</evidence>
<keyword evidence="3" id="KW-1185">Reference proteome</keyword>
<feature type="region of interest" description="Disordered" evidence="1">
    <location>
        <begin position="284"/>
        <end position="310"/>
    </location>
</feature>
<proteinExistence type="predicted"/>
<dbReference type="Pfam" id="PF07505">
    <property type="entry name" value="DUF5131"/>
    <property type="match status" value="1"/>
</dbReference>
<evidence type="ECO:0000313" key="3">
    <source>
        <dbReference type="Proteomes" id="UP000219612"/>
    </source>
</evidence>
<organism evidence="2 3">
    <name type="scientific">Paractinoplanes atraurantiacus</name>
    <dbReference type="NCBI Taxonomy" id="1036182"/>
    <lineage>
        <taxon>Bacteria</taxon>
        <taxon>Bacillati</taxon>
        <taxon>Actinomycetota</taxon>
        <taxon>Actinomycetes</taxon>
        <taxon>Micromonosporales</taxon>
        <taxon>Micromonosporaceae</taxon>
        <taxon>Paractinoplanes</taxon>
    </lineage>
</organism>
<feature type="compositionally biased region" description="Basic and acidic residues" evidence="1">
    <location>
        <begin position="516"/>
        <end position="527"/>
    </location>
</feature>
<feature type="compositionally biased region" description="Basic residues" evidence="1">
    <location>
        <begin position="285"/>
        <end position="300"/>
    </location>
</feature>